<dbReference type="SUPFAM" id="SSF53756">
    <property type="entry name" value="UDP-Glycosyltransferase/glycogen phosphorylase"/>
    <property type="match status" value="1"/>
</dbReference>
<dbReference type="Gene3D" id="3.40.50.12580">
    <property type="match status" value="1"/>
</dbReference>
<dbReference type="Pfam" id="PF04464">
    <property type="entry name" value="Glyphos_transf"/>
    <property type="match status" value="1"/>
</dbReference>
<sequence>MKTIFLPIYYRQQARNVLRNAAFSKWVATGKVRVIIFTASEKCQQYREEFSGPHVRIEPLKDIPDPYSFLDKLFRHLSYFYVDTKLVRHNRARFILHGDKKVLKYYWSLLGITVFGNVRPLRRFLKWCDKRFVGAPYYGEYFEKYHPDVVFVPHLASKIDRMFIRHAHKRNIPTVGMINSWDTIGFSKFPIRVLPTTLLVHNYLIKKEAERFLDMLEEHMTVIGIPHFDHYATARSEREIFFKRIGLDPNKRLILFAPFFDTAWQIAAIMQDAIVAGHLPADVQILIRQHPTKDMDMGELKLIDGITVTEKPVSECSGDTKTYTEVLKGDMEHLADTLHFADVSVNTCSTMTIDAAAFDTPIVNIAFDGWENPPFYESVLQFYDESRVHYQPILKSGGVRLAYSPEELIDHLNTYLKDPSLEREGRKRIVAEQCVWLDGRSGERMFQAVEDAVLYEKEK</sequence>
<dbReference type="GO" id="GO:0047355">
    <property type="term" value="F:CDP-glycerol glycerophosphotransferase activity"/>
    <property type="evidence" value="ECO:0007669"/>
    <property type="project" value="InterPro"/>
</dbReference>
<dbReference type="AlphaFoldDB" id="A0A2M6WDY6"/>
<dbReference type="Proteomes" id="UP000228809">
    <property type="component" value="Unassembled WGS sequence"/>
</dbReference>
<dbReference type="InterPro" id="IPR007554">
    <property type="entry name" value="Glycerophosphate_synth"/>
</dbReference>
<comment type="caution">
    <text evidence="1">The sequence shown here is derived from an EMBL/GenBank/DDBJ whole genome shotgun (WGS) entry which is preliminary data.</text>
</comment>
<accession>A0A2M6WDY6</accession>
<reference evidence="2" key="1">
    <citation type="submission" date="2017-09" db="EMBL/GenBank/DDBJ databases">
        <title>Depth-based differentiation of microbial function through sediment-hosted aquifers and enrichment of novel symbionts in the deep terrestrial subsurface.</title>
        <authorList>
            <person name="Probst A.J."/>
            <person name="Ladd B."/>
            <person name="Jarett J.K."/>
            <person name="Geller-Mcgrath D.E."/>
            <person name="Sieber C.M.K."/>
            <person name="Emerson J.B."/>
            <person name="Anantharaman K."/>
            <person name="Thomas B.C."/>
            <person name="Malmstrom R."/>
            <person name="Stieglmeier M."/>
            <person name="Klingl A."/>
            <person name="Woyke T."/>
            <person name="Ryan C.M."/>
            <person name="Banfield J.F."/>
        </authorList>
    </citation>
    <scope>NUCLEOTIDE SEQUENCE [LARGE SCALE GENOMIC DNA]</scope>
</reference>
<dbReference type="GO" id="GO:0016020">
    <property type="term" value="C:membrane"/>
    <property type="evidence" value="ECO:0007669"/>
    <property type="project" value="InterPro"/>
</dbReference>
<name>A0A2M6WDY6_9BACT</name>
<evidence type="ECO:0008006" key="3">
    <source>
        <dbReference type="Google" id="ProtNLM"/>
    </source>
</evidence>
<dbReference type="EMBL" id="PFBJ01000015">
    <property type="protein sequence ID" value="PIT90998.1"/>
    <property type="molecule type" value="Genomic_DNA"/>
</dbReference>
<evidence type="ECO:0000313" key="1">
    <source>
        <dbReference type="EMBL" id="PIT90998.1"/>
    </source>
</evidence>
<organism evidence="1 2">
    <name type="scientific">Candidatus Kaiserbacteria bacterium CG10_big_fil_rev_8_21_14_0_10_49_17</name>
    <dbReference type="NCBI Taxonomy" id="1974609"/>
    <lineage>
        <taxon>Bacteria</taxon>
        <taxon>Candidatus Kaiseribacteriota</taxon>
    </lineage>
</organism>
<proteinExistence type="predicted"/>
<protein>
    <recommendedName>
        <fullName evidence="3">CDP-glycerol--glycerophosphate glycerophosphotransferase</fullName>
    </recommendedName>
</protein>
<gene>
    <name evidence="1" type="ORF">COU17_02775</name>
</gene>
<evidence type="ECO:0000313" key="2">
    <source>
        <dbReference type="Proteomes" id="UP000228809"/>
    </source>
</evidence>
<dbReference type="InterPro" id="IPR043148">
    <property type="entry name" value="TagF_C"/>
</dbReference>